<keyword evidence="1" id="KW-1133">Transmembrane helix</keyword>
<dbReference type="Pfam" id="PF20152">
    <property type="entry name" value="DUF6534"/>
    <property type="match status" value="1"/>
</dbReference>
<reference evidence="3" key="1">
    <citation type="submission" date="2023-03" db="EMBL/GenBank/DDBJ databases">
        <title>Massive genome expansion in bonnet fungi (Mycena s.s.) driven by repeated elements and novel gene families across ecological guilds.</title>
        <authorList>
            <consortium name="Lawrence Berkeley National Laboratory"/>
            <person name="Harder C.B."/>
            <person name="Miyauchi S."/>
            <person name="Viragh M."/>
            <person name="Kuo A."/>
            <person name="Thoen E."/>
            <person name="Andreopoulos B."/>
            <person name="Lu D."/>
            <person name="Skrede I."/>
            <person name="Drula E."/>
            <person name="Henrissat B."/>
            <person name="Morin E."/>
            <person name="Kohler A."/>
            <person name="Barry K."/>
            <person name="LaButti K."/>
            <person name="Morin E."/>
            <person name="Salamov A."/>
            <person name="Lipzen A."/>
            <person name="Mereny Z."/>
            <person name="Hegedus B."/>
            <person name="Baldrian P."/>
            <person name="Stursova M."/>
            <person name="Weitz H."/>
            <person name="Taylor A."/>
            <person name="Grigoriev I.V."/>
            <person name="Nagy L.G."/>
            <person name="Martin F."/>
            <person name="Kauserud H."/>
        </authorList>
    </citation>
    <scope>NUCLEOTIDE SEQUENCE</scope>
    <source>
        <strain evidence="3">9284</strain>
    </source>
</reference>
<feature type="transmembrane region" description="Helical" evidence="1">
    <location>
        <begin position="144"/>
        <end position="164"/>
    </location>
</feature>
<keyword evidence="1" id="KW-0812">Transmembrane</keyword>
<accession>A0AAD7C9V6</accession>
<feature type="transmembrane region" description="Helical" evidence="1">
    <location>
        <begin position="73"/>
        <end position="90"/>
    </location>
</feature>
<gene>
    <name evidence="3" type="ORF">FB45DRAFT_1113503</name>
</gene>
<evidence type="ECO:0000259" key="2">
    <source>
        <dbReference type="Pfam" id="PF20152"/>
    </source>
</evidence>
<keyword evidence="1" id="KW-0472">Membrane</keyword>
<feature type="domain" description="DUF6534" evidence="2">
    <location>
        <begin position="152"/>
        <end position="228"/>
    </location>
</feature>
<feature type="transmembrane region" description="Helical" evidence="1">
    <location>
        <begin position="102"/>
        <end position="124"/>
    </location>
</feature>
<organism evidence="3 4">
    <name type="scientific">Roridomyces roridus</name>
    <dbReference type="NCBI Taxonomy" id="1738132"/>
    <lineage>
        <taxon>Eukaryota</taxon>
        <taxon>Fungi</taxon>
        <taxon>Dikarya</taxon>
        <taxon>Basidiomycota</taxon>
        <taxon>Agaricomycotina</taxon>
        <taxon>Agaricomycetes</taxon>
        <taxon>Agaricomycetidae</taxon>
        <taxon>Agaricales</taxon>
        <taxon>Marasmiineae</taxon>
        <taxon>Mycenaceae</taxon>
        <taxon>Roridomyces</taxon>
    </lineage>
</organism>
<evidence type="ECO:0000313" key="3">
    <source>
        <dbReference type="EMBL" id="KAJ7643524.1"/>
    </source>
</evidence>
<evidence type="ECO:0000313" key="4">
    <source>
        <dbReference type="Proteomes" id="UP001221142"/>
    </source>
</evidence>
<dbReference type="EMBL" id="JARKIF010000003">
    <property type="protein sequence ID" value="KAJ7643524.1"/>
    <property type="molecule type" value="Genomic_DNA"/>
</dbReference>
<dbReference type="PANTHER" id="PTHR40465:SF1">
    <property type="entry name" value="DUF6534 DOMAIN-CONTAINING PROTEIN"/>
    <property type="match status" value="1"/>
</dbReference>
<proteinExistence type="predicted"/>
<dbReference type="PANTHER" id="PTHR40465">
    <property type="entry name" value="CHROMOSOME 1, WHOLE GENOME SHOTGUN SEQUENCE"/>
    <property type="match status" value="1"/>
</dbReference>
<dbReference type="Proteomes" id="UP001221142">
    <property type="component" value="Unassembled WGS sequence"/>
</dbReference>
<sequence>MFFNHALHGALTVQVYRYYCLFPRDNKSVKLMVCSIYLLELAETSLLTFFGYVTFGPGYGHSPALNRHTATWMAQWIMTPLIPTIVKVFYTHRLYSVSGSKILGAIVLALSCVEFGTATLAAILQQFGSDAGSVGVRVENTVLAPISLSAGAACDILLAVAMSYQLKKGVIICMSTPMRNTLSRIVLYTIHTGTITALTAVVQIFLVVDLPSHGYFQTGSYVTVKLYLLLQQSSRSAEFTCRDDWGAT</sequence>
<keyword evidence="4" id="KW-1185">Reference proteome</keyword>
<protein>
    <recommendedName>
        <fullName evidence="2">DUF6534 domain-containing protein</fullName>
    </recommendedName>
</protein>
<feature type="transmembrane region" description="Helical" evidence="1">
    <location>
        <begin position="185"/>
        <end position="208"/>
    </location>
</feature>
<evidence type="ECO:0000256" key="1">
    <source>
        <dbReference type="SAM" id="Phobius"/>
    </source>
</evidence>
<name>A0AAD7C9V6_9AGAR</name>
<dbReference type="InterPro" id="IPR045339">
    <property type="entry name" value="DUF6534"/>
</dbReference>
<dbReference type="AlphaFoldDB" id="A0AAD7C9V6"/>
<comment type="caution">
    <text evidence="3">The sequence shown here is derived from an EMBL/GenBank/DDBJ whole genome shotgun (WGS) entry which is preliminary data.</text>
</comment>
<feature type="transmembrane region" description="Helical" evidence="1">
    <location>
        <begin position="31"/>
        <end position="53"/>
    </location>
</feature>